<evidence type="ECO:0000313" key="4">
    <source>
        <dbReference type="Proteomes" id="UP000708148"/>
    </source>
</evidence>
<keyword evidence="4" id="KW-1185">Reference proteome</keyword>
<feature type="domain" description="NADP-dependent oxidoreductase" evidence="2">
    <location>
        <begin position="31"/>
        <end position="314"/>
    </location>
</feature>
<sequence>MSAAPTLPQVPLGQQGLIVSAQGLGCMGMSWSYGEHQSDEAQAESLAVIQKALELGCNFLDTAEVYGPHTNEELVGRAIKGKRGQYVVCTKFGFKIGEDGTIKGLDSSPANVRRACEASLQRLGIDCIDLFYQHRVDHNTPIESTMCELKALVDEGKIKYIGLSEASAADIRKAHAIHPISAYQLEWSLWTRDAEKEIVPTCRELGIGLVAYSPLGRGFLTGTIEKLEDLSEGDRRRGTPRFSAEAMEKNKALVDKVRAIADRKGCTPAQVALAWVHHQGSDVVPIPGTKKLKYVVDNVGAYAVKLSAEDMEELSFGEGDVAGERYGAEFMKSGTFHYGDTSS</sequence>
<dbReference type="SUPFAM" id="SSF51430">
    <property type="entry name" value="NAD(P)-linked oxidoreductase"/>
    <property type="match status" value="1"/>
</dbReference>
<comment type="caution">
    <text evidence="3">The sequence shown here is derived from an EMBL/GenBank/DDBJ whole genome shotgun (WGS) entry which is preliminary data.</text>
</comment>
<dbReference type="GO" id="GO:0005737">
    <property type="term" value="C:cytoplasm"/>
    <property type="evidence" value="ECO:0007669"/>
    <property type="project" value="TreeGrafter"/>
</dbReference>
<dbReference type="InterPro" id="IPR020471">
    <property type="entry name" value="AKR"/>
</dbReference>
<dbReference type="Pfam" id="PF00248">
    <property type="entry name" value="Aldo_ket_red"/>
    <property type="match status" value="1"/>
</dbReference>
<dbReference type="InterPro" id="IPR036812">
    <property type="entry name" value="NAD(P)_OxRdtase_dom_sf"/>
</dbReference>
<name>A0A8S1JAR2_9CHLO</name>
<dbReference type="PANTHER" id="PTHR43625:SF40">
    <property type="entry name" value="ALDO-KETO REDUCTASE YAKC [NADP(+)]"/>
    <property type="match status" value="1"/>
</dbReference>
<dbReference type="Proteomes" id="UP000708148">
    <property type="component" value="Unassembled WGS sequence"/>
</dbReference>
<dbReference type="InterPro" id="IPR023210">
    <property type="entry name" value="NADP_OxRdtase_dom"/>
</dbReference>
<dbReference type="OrthoDB" id="37537at2759"/>
<organism evidence="3 4">
    <name type="scientific">Ostreobium quekettii</name>
    <dbReference type="NCBI Taxonomy" id="121088"/>
    <lineage>
        <taxon>Eukaryota</taxon>
        <taxon>Viridiplantae</taxon>
        <taxon>Chlorophyta</taxon>
        <taxon>core chlorophytes</taxon>
        <taxon>Ulvophyceae</taxon>
        <taxon>TCBD clade</taxon>
        <taxon>Bryopsidales</taxon>
        <taxon>Ostreobineae</taxon>
        <taxon>Ostreobiaceae</taxon>
        <taxon>Ostreobium</taxon>
    </lineage>
</organism>
<keyword evidence="1" id="KW-0560">Oxidoreductase</keyword>
<evidence type="ECO:0000259" key="2">
    <source>
        <dbReference type="Pfam" id="PF00248"/>
    </source>
</evidence>
<evidence type="ECO:0000256" key="1">
    <source>
        <dbReference type="ARBA" id="ARBA00023002"/>
    </source>
</evidence>
<reference evidence="3" key="1">
    <citation type="submission" date="2020-12" db="EMBL/GenBank/DDBJ databases">
        <authorList>
            <person name="Iha C."/>
        </authorList>
    </citation>
    <scope>NUCLEOTIDE SEQUENCE</scope>
</reference>
<dbReference type="PRINTS" id="PR00069">
    <property type="entry name" value="ALDKETRDTASE"/>
</dbReference>
<protein>
    <recommendedName>
        <fullName evidence="2">NADP-dependent oxidoreductase domain-containing protein</fullName>
    </recommendedName>
</protein>
<dbReference type="InterPro" id="IPR050791">
    <property type="entry name" value="Aldo-Keto_reductase"/>
</dbReference>
<proteinExistence type="predicted"/>
<dbReference type="AlphaFoldDB" id="A0A8S1JAR2"/>
<dbReference type="EMBL" id="CAJHUC010001337">
    <property type="protein sequence ID" value="CAD7700767.1"/>
    <property type="molecule type" value="Genomic_DNA"/>
</dbReference>
<evidence type="ECO:0000313" key="3">
    <source>
        <dbReference type="EMBL" id="CAD7700767.1"/>
    </source>
</evidence>
<dbReference type="PANTHER" id="PTHR43625">
    <property type="entry name" value="AFLATOXIN B1 ALDEHYDE REDUCTASE"/>
    <property type="match status" value="1"/>
</dbReference>
<dbReference type="Gene3D" id="3.20.20.100">
    <property type="entry name" value="NADP-dependent oxidoreductase domain"/>
    <property type="match status" value="1"/>
</dbReference>
<accession>A0A8S1JAR2</accession>
<dbReference type="CDD" id="cd19076">
    <property type="entry name" value="AKR_AKR13A_13D"/>
    <property type="match status" value="1"/>
</dbReference>
<dbReference type="GO" id="GO:0016491">
    <property type="term" value="F:oxidoreductase activity"/>
    <property type="evidence" value="ECO:0007669"/>
    <property type="project" value="UniProtKB-KW"/>
</dbReference>
<gene>
    <name evidence="3" type="ORF">OSTQU699_LOCUS6126</name>
</gene>